<evidence type="ECO:0008006" key="3">
    <source>
        <dbReference type="Google" id="ProtNLM"/>
    </source>
</evidence>
<dbReference type="OrthoDB" id="9790745at2"/>
<protein>
    <recommendedName>
        <fullName evidence="3">Uroporphyrin-III methyltransferase</fullName>
    </recommendedName>
</protein>
<dbReference type="AlphaFoldDB" id="A0A089LZR9"/>
<evidence type="ECO:0000313" key="1">
    <source>
        <dbReference type="EMBL" id="AIQ65650.1"/>
    </source>
</evidence>
<dbReference type="InterPro" id="IPR052552">
    <property type="entry name" value="YeaO-like"/>
</dbReference>
<accession>A0A089LZR9</accession>
<dbReference type="Pfam" id="PF22752">
    <property type="entry name" value="DUF488-N3i"/>
    <property type="match status" value="1"/>
</dbReference>
<name>A0A089LZR9_9BACL</name>
<dbReference type="STRING" id="169760.PSTEL_23600"/>
<dbReference type="PANTHER" id="PTHR36849">
    <property type="entry name" value="CYTOPLASMIC PROTEIN-RELATED"/>
    <property type="match status" value="1"/>
</dbReference>
<evidence type="ECO:0000313" key="2">
    <source>
        <dbReference type="Proteomes" id="UP000029507"/>
    </source>
</evidence>
<reference evidence="1 2" key="1">
    <citation type="submission" date="2014-08" db="EMBL/GenBank/DDBJ databases">
        <title>Comparative genomics of the Paenibacillus odorifer group.</title>
        <authorList>
            <person name="den Bakker H.C."/>
            <person name="Tsai Y.-C."/>
            <person name="Martin N."/>
            <person name="Korlach J."/>
            <person name="Wiedmann M."/>
        </authorList>
    </citation>
    <scope>NUCLEOTIDE SEQUENCE [LARGE SCALE GENOMIC DNA]</scope>
    <source>
        <strain evidence="1 2">DSM 14472</strain>
    </source>
</reference>
<proteinExistence type="predicted"/>
<dbReference type="PANTHER" id="PTHR36849:SF1">
    <property type="entry name" value="CYTOPLASMIC PROTEIN"/>
    <property type="match status" value="1"/>
</dbReference>
<dbReference type="EMBL" id="CP009286">
    <property type="protein sequence ID" value="AIQ65650.1"/>
    <property type="molecule type" value="Genomic_DNA"/>
</dbReference>
<organism evidence="1 2">
    <name type="scientific">Paenibacillus stellifer</name>
    <dbReference type="NCBI Taxonomy" id="169760"/>
    <lineage>
        <taxon>Bacteria</taxon>
        <taxon>Bacillati</taxon>
        <taxon>Bacillota</taxon>
        <taxon>Bacilli</taxon>
        <taxon>Bacillales</taxon>
        <taxon>Paenibacillaceae</taxon>
        <taxon>Paenibacillus</taxon>
    </lineage>
</organism>
<dbReference type="HOGENOM" id="CLU_137928_0_0_9"/>
<keyword evidence="2" id="KW-1185">Reference proteome</keyword>
<dbReference type="RefSeq" id="WP_038698892.1">
    <property type="nucleotide sequence ID" value="NZ_CP009286.1"/>
</dbReference>
<sequence>MNIELKRVYEQPLPEDGLRILIDRLWPRGVSKQGAAVGIWMKNLAPSPELRKWFCHQPELFEEFQLLYIKELETDPVKLELAEQIHKAAEAGKVTLVYAAKDPQYNHANVLSKWLSSFWDEN</sequence>
<dbReference type="KEGG" id="pste:PSTEL_23600"/>
<gene>
    <name evidence="1" type="ORF">PSTEL_23600</name>
</gene>
<dbReference type="Proteomes" id="UP000029507">
    <property type="component" value="Chromosome"/>
</dbReference>